<dbReference type="GO" id="GO:0003690">
    <property type="term" value="F:double-stranded DNA binding"/>
    <property type="evidence" value="ECO:0007669"/>
    <property type="project" value="UniProtKB-UniRule"/>
</dbReference>
<dbReference type="Proteomes" id="UP000030111">
    <property type="component" value="Unassembled WGS sequence"/>
</dbReference>
<keyword evidence="1 2" id="KW-0238">DNA-binding</keyword>
<dbReference type="SMART" id="SM00559">
    <property type="entry name" value="Ku78"/>
    <property type="match status" value="1"/>
</dbReference>
<evidence type="ECO:0000259" key="4">
    <source>
        <dbReference type="SMART" id="SM00559"/>
    </source>
</evidence>
<feature type="region of interest" description="Disordered" evidence="3">
    <location>
        <begin position="223"/>
        <end position="247"/>
    </location>
</feature>
<dbReference type="SUPFAM" id="SSF100939">
    <property type="entry name" value="SPOC domain-like"/>
    <property type="match status" value="1"/>
</dbReference>
<feature type="domain" description="Ku" evidence="4">
    <location>
        <begin position="52"/>
        <end position="180"/>
    </location>
</feature>
<reference evidence="5 6" key="1">
    <citation type="submission" date="2013-09" db="EMBL/GenBank/DDBJ databases">
        <authorList>
            <person name="Zeng Z."/>
            <person name="Chen C."/>
        </authorList>
    </citation>
    <scope>NUCLEOTIDE SEQUENCE [LARGE SCALE GENOMIC DNA]</scope>
    <source>
        <strain evidence="5 6">WB 4.1-42</strain>
    </source>
</reference>
<dbReference type="AlphaFoldDB" id="A0A0A2MT04"/>
<dbReference type="Pfam" id="PF02735">
    <property type="entry name" value="Ku"/>
    <property type="match status" value="1"/>
</dbReference>
<comment type="caution">
    <text evidence="5">The sequence shown here is derived from an EMBL/GenBank/DDBJ whole genome shotgun (WGS) entry which is preliminary data.</text>
</comment>
<dbReference type="eggNOG" id="COG1273">
    <property type="taxonomic scope" value="Bacteria"/>
</dbReference>
<sequence>MKAIWKGSISFGLVNIPIKLYSGTNSHNINLDMIRQKDKCAIQYVRVCKKDGQEVPWDEIAKGYRKENGDYVVLDKDDFAKISPEKTQTIDIFEFIKEDEIPSKYLEKPYIVEPSKDAKKVYALLREALKKSEKVGLCKFVMRTTQHLGILKVEDDAILLIQIRFNDELRDPEEATLIPTDIKISKKELDMALTIIDQLTDSFDPSKYKDTYKEELIKMIKKKSAAKGAEKPAAPARKRKASTGAKDDLLEQLKASLAAIKN</sequence>
<dbReference type="HAMAP" id="MF_01875">
    <property type="entry name" value="Prokaryotic_Ku"/>
    <property type="match status" value="1"/>
</dbReference>
<evidence type="ECO:0000256" key="2">
    <source>
        <dbReference type="HAMAP-Rule" id="MF_01875"/>
    </source>
</evidence>
<dbReference type="OrthoDB" id="9795084at2"/>
<keyword evidence="2" id="KW-0227">DNA damage</keyword>
<dbReference type="InterPro" id="IPR016194">
    <property type="entry name" value="SPOC-like_C_dom_sf"/>
</dbReference>
<dbReference type="PANTHER" id="PTHR41251">
    <property type="entry name" value="NON-HOMOLOGOUS END JOINING PROTEIN KU"/>
    <property type="match status" value="1"/>
</dbReference>
<evidence type="ECO:0000256" key="3">
    <source>
        <dbReference type="SAM" id="MobiDB-lite"/>
    </source>
</evidence>
<dbReference type="InterPro" id="IPR006164">
    <property type="entry name" value="DNA_bd_Ku70/Ku80"/>
</dbReference>
<comment type="similarity">
    <text evidence="2">Belongs to the prokaryotic Ku family.</text>
</comment>
<dbReference type="NCBIfam" id="TIGR02772">
    <property type="entry name" value="Ku_bact"/>
    <property type="match status" value="1"/>
</dbReference>
<comment type="function">
    <text evidence="2">With LigD forms a non-homologous end joining (NHEJ) DNA repair enzyme, which repairs dsDNA breaks with reduced fidelity. Binds linear dsDNA with 5'- and 3'- overhangs but not closed circular dsDNA nor ssDNA. Recruits and stimulates the ligase activity of LigD.</text>
</comment>
<organism evidence="5 6">
    <name type="scientific">Flavobacterium subsaxonicum WB 4.1-42 = DSM 21790</name>
    <dbReference type="NCBI Taxonomy" id="1121898"/>
    <lineage>
        <taxon>Bacteria</taxon>
        <taxon>Pseudomonadati</taxon>
        <taxon>Bacteroidota</taxon>
        <taxon>Flavobacteriia</taxon>
        <taxon>Flavobacteriales</taxon>
        <taxon>Flavobacteriaceae</taxon>
        <taxon>Flavobacterium</taxon>
    </lineage>
</organism>
<dbReference type="EMBL" id="JRLY01000001">
    <property type="protein sequence ID" value="KGO94706.1"/>
    <property type="molecule type" value="Genomic_DNA"/>
</dbReference>
<protein>
    <recommendedName>
        <fullName evidence="2">Non-homologous end joining protein Ku</fullName>
    </recommendedName>
</protein>
<dbReference type="Gene3D" id="2.40.290.10">
    <property type="match status" value="1"/>
</dbReference>
<dbReference type="RefSeq" id="WP_026992087.1">
    <property type="nucleotide sequence ID" value="NZ_JRLY01000001.1"/>
</dbReference>
<dbReference type="InterPro" id="IPR009187">
    <property type="entry name" value="Prok_Ku"/>
</dbReference>
<evidence type="ECO:0000313" key="5">
    <source>
        <dbReference type="EMBL" id="KGO94706.1"/>
    </source>
</evidence>
<keyword evidence="2" id="KW-0234">DNA repair</keyword>
<comment type="subunit">
    <text evidence="2">Homodimer. Interacts with LigD.</text>
</comment>
<dbReference type="CDD" id="cd00789">
    <property type="entry name" value="KU_like"/>
    <property type="match status" value="1"/>
</dbReference>
<dbReference type="PANTHER" id="PTHR41251:SF1">
    <property type="entry name" value="NON-HOMOLOGOUS END JOINING PROTEIN KU"/>
    <property type="match status" value="1"/>
</dbReference>
<keyword evidence="6" id="KW-1185">Reference proteome</keyword>
<name>A0A0A2MT04_9FLAO</name>
<evidence type="ECO:0000313" key="6">
    <source>
        <dbReference type="Proteomes" id="UP000030111"/>
    </source>
</evidence>
<gene>
    <name evidence="2" type="primary">ku</name>
    <name evidence="5" type="ORF">Q766_00920</name>
</gene>
<proteinExistence type="inferred from homology"/>
<dbReference type="STRING" id="1121898.GCA_000422725_00657"/>
<evidence type="ECO:0000256" key="1">
    <source>
        <dbReference type="ARBA" id="ARBA00023125"/>
    </source>
</evidence>
<keyword evidence="2" id="KW-0233">DNA recombination</keyword>
<dbReference type="GO" id="GO:0006310">
    <property type="term" value="P:DNA recombination"/>
    <property type="evidence" value="ECO:0007669"/>
    <property type="project" value="UniProtKB-KW"/>
</dbReference>
<accession>A0A0A2MT04</accession>
<dbReference type="GO" id="GO:0006303">
    <property type="term" value="P:double-strand break repair via nonhomologous end joining"/>
    <property type="evidence" value="ECO:0007669"/>
    <property type="project" value="UniProtKB-UniRule"/>
</dbReference>
<dbReference type="PIRSF" id="PIRSF006493">
    <property type="entry name" value="Prok_Ku"/>
    <property type="match status" value="1"/>
</dbReference>